<organism evidence="2">
    <name type="scientific">freshwater metagenome</name>
    <dbReference type="NCBI Taxonomy" id="449393"/>
    <lineage>
        <taxon>unclassified sequences</taxon>
        <taxon>metagenomes</taxon>
        <taxon>ecological metagenomes</taxon>
    </lineage>
</organism>
<sequence>MLNEESAGALEDNLAHARIHLCLAVDQIDDDLRRLIEYLNLVSTDEVRVTALELAYARHGSVEILVPSIYGAEIAASKGAGRRRKEPWTWDAFLAELASEADRAIALDLRSRLEAVPAPVGARRFWFGNRPGGGIFFRIHGYRHCAFQLWQNSAHELLIYGNWTVWGAVEHHEGFRRLAEALGQSHLAGAESVPAREVDLDKFWTAAVECDRAINSSGPEPRGPGPRIEGETVV</sequence>
<proteinExistence type="predicted"/>
<dbReference type="AlphaFoldDB" id="A0A6J7NJ34"/>
<gene>
    <name evidence="2" type="ORF">UFOPK3954_01133</name>
</gene>
<name>A0A6J7NJ34_9ZZZZ</name>
<accession>A0A6J7NJ34</accession>
<feature type="region of interest" description="Disordered" evidence="1">
    <location>
        <begin position="214"/>
        <end position="234"/>
    </location>
</feature>
<dbReference type="EMBL" id="CAFBON010000106">
    <property type="protein sequence ID" value="CAB4990583.1"/>
    <property type="molecule type" value="Genomic_DNA"/>
</dbReference>
<protein>
    <submittedName>
        <fullName evidence="2">Unannotated protein</fullName>
    </submittedName>
</protein>
<reference evidence="2" key="1">
    <citation type="submission" date="2020-05" db="EMBL/GenBank/DDBJ databases">
        <authorList>
            <person name="Chiriac C."/>
            <person name="Salcher M."/>
            <person name="Ghai R."/>
            <person name="Kavagutti S V."/>
        </authorList>
    </citation>
    <scope>NUCLEOTIDE SEQUENCE</scope>
</reference>
<evidence type="ECO:0000256" key="1">
    <source>
        <dbReference type="SAM" id="MobiDB-lite"/>
    </source>
</evidence>
<evidence type="ECO:0000313" key="2">
    <source>
        <dbReference type="EMBL" id="CAB4990583.1"/>
    </source>
</evidence>